<name>A0A9W9IUL8_9EURO</name>
<dbReference type="SMART" id="SM00249">
    <property type="entry name" value="PHD"/>
    <property type="match status" value="1"/>
</dbReference>
<feature type="compositionally biased region" description="Low complexity" evidence="5">
    <location>
        <begin position="429"/>
        <end position="452"/>
    </location>
</feature>
<comment type="caution">
    <text evidence="8">The sequence shown here is derived from an EMBL/GenBank/DDBJ whole genome shotgun (WGS) entry which is preliminary data.</text>
</comment>
<dbReference type="PANTHER" id="PTHR12618">
    <property type="entry name" value="PHD AND RING FINGER DOMAIN-CONTAINING PROTEIN 1"/>
    <property type="match status" value="1"/>
</dbReference>
<reference evidence="8" key="1">
    <citation type="submission" date="2022-11" db="EMBL/GenBank/DDBJ databases">
        <authorList>
            <person name="Petersen C."/>
        </authorList>
    </citation>
    <scope>NUCLEOTIDE SEQUENCE</scope>
    <source>
        <strain evidence="8">IBT 21917</strain>
    </source>
</reference>
<organism evidence="8 9">
    <name type="scientific">Penicillium capsulatum</name>
    <dbReference type="NCBI Taxonomy" id="69766"/>
    <lineage>
        <taxon>Eukaryota</taxon>
        <taxon>Fungi</taxon>
        <taxon>Dikarya</taxon>
        <taxon>Ascomycota</taxon>
        <taxon>Pezizomycotina</taxon>
        <taxon>Eurotiomycetes</taxon>
        <taxon>Eurotiomycetidae</taxon>
        <taxon>Eurotiales</taxon>
        <taxon>Aspergillaceae</taxon>
        <taxon>Penicillium</taxon>
    </lineage>
</organism>
<dbReference type="Gene3D" id="3.30.40.10">
    <property type="entry name" value="Zinc/RING finger domain, C3HC4 (zinc finger)"/>
    <property type="match status" value="2"/>
</dbReference>
<proteinExistence type="predicted"/>
<reference evidence="8" key="2">
    <citation type="journal article" date="2023" name="IMA Fungus">
        <title>Comparative genomic study of the Penicillium genus elucidates a diverse pangenome and 15 lateral gene transfer events.</title>
        <authorList>
            <person name="Petersen C."/>
            <person name="Sorensen T."/>
            <person name="Nielsen M.R."/>
            <person name="Sondergaard T.E."/>
            <person name="Sorensen J.L."/>
            <person name="Fitzpatrick D.A."/>
            <person name="Frisvad J.C."/>
            <person name="Nielsen K.L."/>
        </authorList>
    </citation>
    <scope>NUCLEOTIDE SEQUENCE</scope>
    <source>
        <strain evidence="8">IBT 21917</strain>
    </source>
</reference>
<dbReference type="GO" id="GO:0008270">
    <property type="term" value="F:zinc ion binding"/>
    <property type="evidence" value="ECO:0007669"/>
    <property type="project" value="UniProtKB-KW"/>
</dbReference>
<dbReference type="EMBL" id="JAPQKO010000001">
    <property type="protein sequence ID" value="KAJ5184242.1"/>
    <property type="molecule type" value="Genomic_DNA"/>
</dbReference>
<feature type="domain" description="PHD-type" evidence="6">
    <location>
        <begin position="132"/>
        <end position="180"/>
    </location>
</feature>
<feature type="compositionally biased region" description="Pro residues" evidence="5">
    <location>
        <begin position="290"/>
        <end position="302"/>
    </location>
</feature>
<evidence type="ECO:0000256" key="3">
    <source>
        <dbReference type="ARBA" id="ARBA00022833"/>
    </source>
</evidence>
<dbReference type="InterPro" id="IPR001965">
    <property type="entry name" value="Znf_PHD"/>
</dbReference>
<feature type="domain" description="RING-type" evidence="7">
    <location>
        <begin position="5"/>
        <end position="63"/>
    </location>
</feature>
<accession>A0A9W9IUL8</accession>
<dbReference type="SMART" id="SM00184">
    <property type="entry name" value="RING"/>
    <property type="match status" value="2"/>
</dbReference>
<evidence type="ECO:0000256" key="1">
    <source>
        <dbReference type="ARBA" id="ARBA00022723"/>
    </source>
</evidence>
<feature type="compositionally biased region" description="Polar residues" evidence="5">
    <location>
        <begin position="478"/>
        <end position="497"/>
    </location>
</feature>
<dbReference type="InterPro" id="IPR011011">
    <property type="entry name" value="Znf_FYVE_PHD"/>
</dbReference>
<dbReference type="InterPro" id="IPR013083">
    <property type="entry name" value="Znf_RING/FYVE/PHD"/>
</dbReference>
<feature type="region of interest" description="Disordered" evidence="5">
    <location>
        <begin position="286"/>
        <end position="530"/>
    </location>
</feature>
<evidence type="ECO:0000313" key="8">
    <source>
        <dbReference type="EMBL" id="KAJ5184242.1"/>
    </source>
</evidence>
<dbReference type="Proteomes" id="UP001146351">
    <property type="component" value="Unassembled WGS sequence"/>
</dbReference>
<feature type="compositionally biased region" description="Polar residues" evidence="5">
    <location>
        <begin position="514"/>
        <end position="528"/>
    </location>
</feature>
<dbReference type="AlphaFoldDB" id="A0A9W9IUL8"/>
<dbReference type="Pfam" id="PF13639">
    <property type="entry name" value="zf-RING_2"/>
    <property type="match status" value="1"/>
</dbReference>
<dbReference type="InterPro" id="IPR047157">
    <property type="entry name" value="PHRF1/Atg35"/>
</dbReference>
<evidence type="ECO:0000256" key="2">
    <source>
        <dbReference type="ARBA" id="ARBA00022771"/>
    </source>
</evidence>
<evidence type="ECO:0000259" key="7">
    <source>
        <dbReference type="PROSITE" id="PS50089"/>
    </source>
</evidence>
<keyword evidence="9" id="KW-1185">Reference proteome</keyword>
<evidence type="ECO:0000256" key="5">
    <source>
        <dbReference type="SAM" id="MobiDB-lite"/>
    </source>
</evidence>
<keyword evidence="2 4" id="KW-0863">Zinc-finger</keyword>
<dbReference type="PROSITE" id="PS50089">
    <property type="entry name" value="ZF_RING_2"/>
    <property type="match status" value="1"/>
</dbReference>
<evidence type="ECO:0000259" key="6">
    <source>
        <dbReference type="PROSITE" id="PS50016"/>
    </source>
</evidence>
<dbReference type="Pfam" id="PF00628">
    <property type="entry name" value="PHD"/>
    <property type="match status" value="1"/>
</dbReference>
<dbReference type="PROSITE" id="PS50016">
    <property type="entry name" value="ZF_PHD_2"/>
    <property type="match status" value="1"/>
</dbReference>
<dbReference type="PANTHER" id="PTHR12618:SF20">
    <property type="entry name" value="PHD AND RING FINGER DOMAIN-CONTAINING PROTEIN 1"/>
    <property type="match status" value="1"/>
</dbReference>
<feature type="region of interest" description="Disordered" evidence="5">
    <location>
        <begin position="602"/>
        <end position="627"/>
    </location>
</feature>
<dbReference type="SUPFAM" id="SSF57903">
    <property type="entry name" value="FYVE/PHD zinc finger"/>
    <property type="match status" value="1"/>
</dbReference>
<sequence>MSDTCIVCLGDLGESVGDSQPLPTRDGLEDPDQIARLLPCGHILHDDCLKPWVERANSCPICRRSFNMVELSDRPGGKFARRASFLIHPRTDPVGLSTGPVISSYPVEDRVQVAEVDPSMVIDFLEDDLADAQPCTICGEANNEHVLLLCDGCDVPSHTYCVGLNEIPADNWYCSQCETQRALGPGPARTNERGTRRTRAQQRQWHNRNQINELHWARVWQSVWDHLNLDLDFPFDNDRAAERMFQQRRRQEANLRGVRQWQRRFQVAEQQGGRNRFRDAATFVDFEPTPSRPRVPRVPTPEPESLEEMRAWNAFERAREIENNPNPRKRKEPTLSPSPEPTEPERKLKRPRTRRPQELAVRAQQNGESSRAASSGARLNGDGMGEPSFLSSLLKEVEEASTPGQSTSLGPSAPTSTAPTDHPTPRPSSPSISPASSSHSSPQLQSTPLLHSPRSRPISPLQLSSPVEPASPPFSPEVSFSGSPVSSPIRNGNSAAQCQAHRPRARIPRRTLALSRTRSCDTSPTRSGPSLAVKSAIQKMVGAALKPHYREKTVSKDQYTDINRSISRMLYERVGTVESLDMDSHADLEIAAKNEVQKTIDALPSPGASQCRKGKQPMVTSDTDGDV</sequence>
<feature type="compositionally biased region" description="Polar residues" evidence="5">
    <location>
        <begin position="402"/>
        <end position="419"/>
    </location>
</feature>
<protein>
    <recommendedName>
        <fullName evidence="10">PHD and RING finger domain protein</fullName>
    </recommendedName>
</protein>
<dbReference type="InterPro" id="IPR001841">
    <property type="entry name" value="Znf_RING"/>
</dbReference>
<gene>
    <name evidence="8" type="ORF">N7492_001858</name>
</gene>
<evidence type="ECO:0000313" key="9">
    <source>
        <dbReference type="Proteomes" id="UP001146351"/>
    </source>
</evidence>
<evidence type="ECO:0008006" key="10">
    <source>
        <dbReference type="Google" id="ProtNLM"/>
    </source>
</evidence>
<dbReference type="SUPFAM" id="SSF57850">
    <property type="entry name" value="RING/U-box"/>
    <property type="match status" value="1"/>
</dbReference>
<keyword evidence="3" id="KW-0862">Zinc</keyword>
<feature type="compositionally biased region" description="Low complexity" evidence="5">
    <location>
        <begin position="369"/>
        <end position="378"/>
    </location>
</feature>
<feature type="compositionally biased region" description="Polar residues" evidence="5">
    <location>
        <begin position="618"/>
        <end position="627"/>
    </location>
</feature>
<evidence type="ECO:0000256" key="4">
    <source>
        <dbReference type="PROSITE-ProRule" id="PRU00175"/>
    </source>
</evidence>
<dbReference type="OrthoDB" id="8062037at2759"/>
<keyword evidence="1" id="KW-0479">Metal-binding</keyword>
<dbReference type="InterPro" id="IPR019787">
    <property type="entry name" value="Znf_PHD-finger"/>
</dbReference>